<protein>
    <submittedName>
        <fullName evidence="2">Uncharacterized protein</fullName>
    </submittedName>
</protein>
<organism evidence="1 2">
    <name type="scientific">Plectus sambesii</name>
    <dbReference type="NCBI Taxonomy" id="2011161"/>
    <lineage>
        <taxon>Eukaryota</taxon>
        <taxon>Metazoa</taxon>
        <taxon>Ecdysozoa</taxon>
        <taxon>Nematoda</taxon>
        <taxon>Chromadorea</taxon>
        <taxon>Plectida</taxon>
        <taxon>Plectina</taxon>
        <taxon>Plectoidea</taxon>
        <taxon>Plectidae</taxon>
        <taxon>Plectus</taxon>
    </lineage>
</organism>
<name>A0A914W4A0_9BILA</name>
<sequence>MTKSLFSASGAAIPVSAISADPGQPTMHASTYALWPGNTTVVPTACTTYATPSTTLTRTPAQPGQYYIFHPNLSRAQSAAQEKPSLLEMENSYLVKHAQTPYAPGGTLVGSSAMHVSAPAGAASVYQQPTLAGYRMQSVGGPFSSVRALPMIDPATSMPFRAEQYATAWQTLSPATRRRLEQYVSAQSPRGYLPPTAPTINGLMRRSFGDYGAAHYSSVEKRRAGWKKRSYSADEQLEEFRLYPYGRSMQSTDVPHISESPKHT</sequence>
<dbReference type="WBParaSite" id="PSAMB.scaffold2size251193.g698.t1">
    <property type="protein sequence ID" value="PSAMB.scaffold2size251193.g698.t1"/>
    <property type="gene ID" value="PSAMB.scaffold2size251193.g698"/>
</dbReference>
<keyword evidence="1" id="KW-1185">Reference proteome</keyword>
<reference evidence="2" key="1">
    <citation type="submission" date="2022-11" db="UniProtKB">
        <authorList>
            <consortium name="WormBaseParasite"/>
        </authorList>
    </citation>
    <scope>IDENTIFICATION</scope>
</reference>
<proteinExistence type="predicted"/>
<accession>A0A914W4A0</accession>
<evidence type="ECO:0000313" key="1">
    <source>
        <dbReference type="Proteomes" id="UP000887566"/>
    </source>
</evidence>
<dbReference type="AlphaFoldDB" id="A0A914W4A0"/>
<evidence type="ECO:0000313" key="2">
    <source>
        <dbReference type="WBParaSite" id="PSAMB.scaffold2size251193.g698.t1"/>
    </source>
</evidence>
<dbReference type="Proteomes" id="UP000887566">
    <property type="component" value="Unplaced"/>
</dbReference>